<feature type="transmembrane region" description="Helical" evidence="8">
    <location>
        <begin position="258"/>
        <end position="280"/>
    </location>
</feature>
<feature type="transmembrane region" description="Helical" evidence="8">
    <location>
        <begin position="178"/>
        <end position="198"/>
    </location>
</feature>
<feature type="transmembrane region" description="Helical" evidence="8">
    <location>
        <begin position="20"/>
        <end position="42"/>
    </location>
</feature>
<keyword evidence="8" id="KW-0997">Cell inner membrane</keyword>
<sequence>MRSPPSSAASPASAGFPIGYFEFVAMMAATMALQALAVDAMLPALGLIAEDLGVSDPNRRQLVVGVFLVAAGIGSLLPGPLSDRFGRRRVLLVCFGGYIAMALGCAAAPSFEMLIALRVAQALASAGLSVLPAAVIRDRHAGDAMARILSTVSMIFMIAPMVAPTLGQSVLLFAGWRAIFGLLALLGLIIGGWIALRLPETLDATHRQPIRPGVIARNMVAAATHRRSAGYVVGGSLTFAALLGYINTSEQLVAEHFGAGAMFPLLFGATALMMSSASFLNARIVERFGARRVSQSALLLYLVFSCVQYVQAQSPHETLWQFMPVIALNACMLGFIGANFSSIALQPFAGTAGAASSVQAFLRMVIAASLGIIIGQSYDNTARPLAIAFVACGVGALALVLFSEKGRLFTRREPAAPRGPRHGTAS</sequence>
<keyword evidence="6 8" id="KW-1133">Transmembrane helix</keyword>
<name>F1Z718_9SPHN</name>
<dbReference type="CDD" id="cd17320">
    <property type="entry name" value="MFS_MdfA_MDR_like"/>
    <property type="match status" value="1"/>
</dbReference>
<dbReference type="PANTHER" id="PTHR23502">
    <property type="entry name" value="MAJOR FACILITATOR SUPERFAMILY"/>
    <property type="match status" value="1"/>
</dbReference>
<dbReference type="AlphaFoldDB" id="F1Z718"/>
<gene>
    <name evidence="10" type="ORF">Y88_2666</name>
</gene>
<comment type="caution">
    <text evidence="10">The sequence shown here is derived from an EMBL/GenBank/DDBJ whole genome shotgun (WGS) entry which is preliminary data.</text>
</comment>
<comment type="similarity">
    <text evidence="2 8">Belongs to the major facilitator superfamily. Bcr/CmlA family.</text>
</comment>
<accession>F1Z718</accession>
<dbReference type="GO" id="GO:1990961">
    <property type="term" value="P:xenobiotic detoxification by transmembrane export across the plasma membrane"/>
    <property type="evidence" value="ECO:0007669"/>
    <property type="project" value="InterPro"/>
</dbReference>
<dbReference type="InterPro" id="IPR020846">
    <property type="entry name" value="MFS_dom"/>
</dbReference>
<keyword evidence="3 8" id="KW-0813">Transport</keyword>
<evidence type="ECO:0000256" key="8">
    <source>
        <dbReference type="RuleBase" id="RU365088"/>
    </source>
</evidence>
<dbReference type="PANTHER" id="PTHR23502:SF132">
    <property type="entry name" value="POLYAMINE TRANSPORTER 2-RELATED"/>
    <property type="match status" value="1"/>
</dbReference>
<dbReference type="OrthoDB" id="9800416at2"/>
<evidence type="ECO:0000256" key="3">
    <source>
        <dbReference type="ARBA" id="ARBA00022448"/>
    </source>
</evidence>
<dbReference type="InParanoid" id="F1Z718"/>
<dbReference type="NCBIfam" id="TIGR00710">
    <property type="entry name" value="efflux_Bcr_CflA"/>
    <property type="match status" value="1"/>
</dbReference>
<keyword evidence="11" id="KW-1185">Reference proteome</keyword>
<keyword evidence="5 8" id="KW-0812">Transmembrane</keyword>
<dbReference type="STRING" id="983920.Y88_2666"/>
<evidence type="ECO:0000256" key="5">
    <source>
        <dbReference type="ARBA" id="ARBA00022692"/>
    </source>
</evidence>
<keyword evidence="4" id="KW-1003">Cell membrane</keyword>
<dbReference type="Pfam" id="PF07690">
    <property type="entry name" value="MFS_1"/>
    <property type="match status" value="1"/>
</dbReference>
<feature type="transmembrane region" description="Helical" evidence="8">
    <location>
        <begin position="322"/>
        <end position="348"/>
    </location>
</feature>
<dbReference type="InterPro" id="IPR036259">
    <property type="entry name" value="MFS_trans_sf"/>
</dbReference>
<feature type="transmembrane region" description="Helical" evidence="8">
    <location>
        <begin position="228"/>
        <end position="246"/>
    </location>
</feature>
<protein>
    <recommendedName>
        <fullName evidence="8">Bcr/CflA family efflux transporter</fullName>
    </recommendedName>
</protein>
<proteinExistence type="inferred from homology"/>
<dbReference type="Gene3D" id="1.20.1720.10">
    <property type="entry name" value="Multidrug resistance protein D"/>
    <property type="match status" value="1"/>
</dbReference>
<evidence type="ECO:0000313" key="10">
    <source>
        <dbReference type="EMBL" id="EGD59622.1"/>
    </source>
</evidence>
<evidence type="ECO:0000256" key="4">
    <source>
        <dbReference type="ARBA" id="ARBA00022475"/>
    </source>
</evidence>
<feature type="transmembrane region" description="Helical" evidence="8">
    <location>
        <begin position="148"/>
        <end position="166"/>
    </location>
</feature>
<feature type="transmembrane region" description="Helical" evidence="8">
    <location>
        <begin position="384"/>
        <end position="402"/>
    </location>
</feature>
<feature type="transmembrane region" description="Helical" evidence="8">
    <location>
        <begin position="62"/>
        <end position="78"/>
    </location>
</feature>
<comment type="subcellular location">
    <subcellularLocation>
        <location evidence="8">Cell inner membrane</location>
        <topology evidence="8">Multi-pass membrane protein</topology>
    </subcellularLocation>
    <subcellularLocation>
        <location evidence="1">Cell membrane</location>
        <topology evidence="1">Multi-pass membrane protein</topology>
    </subcellularLocation>
</comment>
<dbReference type="eggNOG" id="COG2814">
    <property type="taxonomic scope" value="Bacteria"/>
</dbReference>
<feature type="transmembrane region" description="Helical" evidence="8">
    <location>
        <begin position="115"/>
        <end position="136"/>
    </location>
</feature>
<dbReference type="PROSITE" id="PS50850">
    <property type="entry name" value="MFS"/>
    <property type="match status" value="1"/>
</dbReference>
<dbReference type="SUPFAM" id="SSF103473">
    <property type="entry name" value="MFS general substrate transporter"/>
    <property type="match status" value="1"/>
</dbReference>
<keyword evidence="7 8" id="KW-0472">Membrane</keyword>
<dbReference type="GO" id="GO:0005886">
    <property type="term" value="C:plasma membrane"/>
    <property type="evidence" value="ECO:0007669"/>
    <property type="project" value="UniProtKB-SubCell"/>
</dbReference>
<evidence type="ECO:0000256" key="6">
    <source>
        <dbReference type="ARBA" id="ARBA00022989"/>
    </source>
</evidence>
<feature type="transmembrane region" description="Helical" evidence="8">
    <location>
        <begin position="360"/>
        <end position="378"/>
    </location>
</feature>
<dbReference type="RefSeq" id="WP_008070334.1">
    <property type="nucleotide sequence ID" value="NZ_AQWK01000003.1"/>
</dbReference>
<reference evidence="10 11" key="1">
    <citation type="journal article" date="2012" name="J. Bacteriol.">
        <title>Draft Genome Sequence of Novosphingobium nitrogenifigens Y88T.</title>
        <authorList>
            <person name="Strabala T.J."/>
            <person name="Macdonald L."/>
            <person name="Liu V."/>
            <person name="Smit A.M."/>
        </authorList>
    </citation>
    <scope>NUCLEOTIDE SEQUENCE [LARGE SCALE GENOMIC DNA]</scope>
    <source>
        <strain evidence="10 11">DSM 19370</strain>
    </source>
</reference>
<feature type="transmembrane region" description="Helical" evidence="8">
    <location>
        <begin position="292"/>
        <end position="310"/>
    </location>
</feature>
<dbReference type="Proteomes" id="UP000004728">
    <property type="component" value="Unassembled WGS sequence"/>
</dbReference>
<dbReference type="EMBL" id="AEWJ01000026">
    <property type="protein sequence ID" value="EGD59622.1"/>
    <property type="molecule type" value="Genomic_DNA"/>
</dbReference>
<evidence type="ECO:0000313" key="11">
    <source>
        <dbReference type="Proteomes" id="UP000004728"/>
    </source>
</evidence>
<evidence type="ECO:0000256" key="1">
    <source>
        <dbReference type="ARBA" id="ARBA00004651"/>
    </source>
</evidence>
<evidence type="ECO:0000259" key="9">
    <source>
        <dbReference type="PROSITE" id="PS50850"/>
    </source>
</evidence>
<evidence type="ECO:0000256" key="7">
    <source>
        <dbReference type="ARBA" id="ARBA00023136"/>
    </source>
</evidence>
<feature type="transmembrane region" description="Helical" evidence="8">
    <location>
        <begin position="90"/>
        <end position="109"/>
    </location>
</feature>
<dbReference type="InterPro" id="IPR004812">
    <property type="entry name" value="Efflux_drug-R_Bcr/CmlA"/>
</dbReference>
<organism evidence="10 11">
    <name type="scientific">Novosphingobium nitrogenifigens DSM 19370</name>
    <dbReference type="NCBI Taxonomy" id="983920"/>
    <lineage>
        <taxon>Bacteria</taxon>
        <taxon>Pseudomonadati</taxon>
        <taxon>Pseudomonadota</taxon>
        <taxon>Alphaproteobacteria</taxon>
        <taxon>Sphingomonadales</taxon>
        <taxon>Sphingomonadaceae</taxon>
        <taxon>Novosphingobium</taxon>
    </lineage>
</organism>
<dbReference type="GO" id="GO:0042910">
    <property type="term" value="F:xenobiotic transmembrane transporter activity"/>
    <property type="evidence" value="ECO:0007669"/>
    <property type="project" value="InterPro"/>
</dbReference>
<dbReference type="HOGENOM" id="CLU_001265_47_0_5"/>
<evidence type="ECO:0000256" key="2">
    <source>
        <dbReference type="ARBA" id="ARBA00006236"/>
    </source>
</evidence>
<feature type="domain" description="Major facilitator superfamily (MFS) profile" evidence="9">
    <location>
        <begin position="23"/>
        <end position="407"/>
    </location>
</feature>
<dbReference type="InterPro" id="IPR011701">
    <property type="entry name" value="MFS"/>
</dbReference>